<sequence length="90" mass="10851">MCSLDVHIKHICLMCKWQMNVEKLLKILRVLSRQWEGWLVKVNESQNCFLLKLVFEEEIITSAWIDFDFSYFKPVMLRSGFFPQFISVQF</sequence>
<proteinExistence type="predicted"/>
<accession>A0AAD8K038</accession>
<dbReference type="EMBL" id="JAUHHV010000009">
    <property type="protein sequence ID" value="KAK1411852.1"/>
    <property type="molecule type" value="Genomic_DNA"/>
</dbReference>
<evidence type="ECO:0000313" key="1">
    <source>
        <dbReference type="EMBL" id="KAK1411852.1"/>
    </source>
</evidence>
<organism evidence="1 2">
    <name type="scientific">Tagetes erecta</name>
    <name type="common">African marigold</name>
    <dbReference type="NCBI Taxonomy" id="13708"/>
    <lineage>
        <taxon>Eukaryota</taxon>
        <taxon>Viridiplantae</taxon>
        <taxon>Streptophyta</taxon>
        <taxon>Embryophyta</taxon>
        <taxon>Tracheophyta</taxon>
        <taxon>Spermatophyta</taxon>
        <taxon>Magnoliopsida</taxon>
        <taxon>eudicotyledons</taxon>
        <taxon>Gunneridae</taxon>
        <taxon>Pentapetalae</taxon>
        <taxon>asterids</taxon>
        <taxon>campanulids</taxon>
        <taxon>Asterales</taxon>
        <taxon>Asteraceae</taxon>
        <taxon>Asteroideae</taxon>
        <taxon>Heliantheae alliance</taxon>
        <taxon>Tageteae</taxon>
        <taxon>Tagetes</taxon>
    </lineage>
</organism>
<name>A0AAD8K038_TARER</name>
<dbReference type="AlphaFoldDB" id="A0AAD8K038"/>
<gene>
    <name evidence="1" type="ORF">QVD17_32655</name>
</gene>
<evidence type="ECO:0000313" key="2">
    <source>
        <dbReference type="Proteomes" id="UP001229421"/>
    </source>
</evidence>
<protein>
    <submittedName>
        <fullName evidence="1">Uncharacterized protein</fullName>
    </submittedName>
</protein>
<keyword evidence="2" id="KW-1185">Reference proteome</keyword>
<reference evidence="1" key="1">
    <citation type="journal article" date="2023" name="bioRxiv">
        <title>Improved chromosome-level genome assembly for marigold (Tagetes erecta).</title>
        <authorList>
            <person name="Jiang F."/>
            <person name="Yuan L."/>
            <person name="Wang S."/>
            <person name="Wang H."/>
            <person name="Xu D."/>
            <person name="Wang A."/>
            <person name="Fan W."/>
        </authorList>
    </citation>
    <scope>NUCLEOTIDE SEQUENCE</scope>
    <source>
        <strain evidence="1">WSJ</strain>
        <tissue evidence="1">Leaf</tissue>
    </source>
</reference>
<comment type="caution">
    <text evidence="1">The sequence shown here is derived from an EMBL/GenBank/DDBJ whole genome shotgun (WGS) entry which is preliminary data.</text>
</comment>
<dbReference type="Proteomes" id="UP001229421">
    <property type="component" value="Unassembled WGS sequence"/>
</dbReference>